<dbReference type="PANTHER" id="PTHR43552:SF2">
    <property type="entry name" value="DIAMINOBUTYRATE--2-OXOGLUTARATE TRANSAMINASE"/>
    <property type="match status" value="1"/>
</dbReference>
<dbReference type="RefSeq" id="WP_311657741.1">
    <property type="nucleotide sequence ID" value="NZ_JAVRHY010000003.1"/>
</dbReference>
<dbReference type="InterPro" id="IPR015421">
    <property type="entry name" value="PyrdxlP-dep_Trfase_major"/>
</dbReference>
<comment type="pathway">
    <text evidence="7">Amine and polyamine biosynthesis; ectoine biosynthesis; L-ectoine from L-aspartate 4-semialdehyde: step 1/3.</text>
</comment>
<dbReference type="CDD" id="cd00610">
    <property type="entry name" value="OAT_like"/>
    <property type="match status" value="1"/>
</dbReference>
<dbReference type="EMBL" id="JAVRHY010000003">
    <property type="protein sequence ID" value="MDT0617830.1"/>
    <property type="molecule type" value="Genomic_DNA"/>
</dbReference>
<dbReference type="InterPro" id="IPR015424">
    <property type="entry name" value="PyrdxlP-dep_Trfase"/>
</dbReference>
<protein>
    <recommendedName>
        <fullName evidence="7">Diaminobutyrate--2-oxoglutarate transaminase</fullName>
        <ecNumber evidence="7">2.6.1.76</ecNumber>
    </recommendedName>
    <alternativeName>
        <fullName evidence="7">DABA aminotransferase</fullName>
    </alternativeName>
</protein>
<evidence type="ECO:0000313" key="8">
    <source>
        <dbReference type="EMBL" id="MDT0617830.1"/>
    </source>
</evidence>
<evidence type="ECO:0000256" key="5">
    <source>
        <dbReference type="ARBA" id="ARBA00022898"/>
    </source>
</evidence>
<evidence type="ECO:0000313" key="9">
    <source>
        <dbReference type="Proteomes" id="UP001259982"/>
    </source>
</evidence>
<evidence type="ECO:0000256" key="1">
    <source>
        <dbReference type="ARBA" id="ARBA00001933"/>
    </source>
</evidence>
<dbReference type="SUPFAM" id="SSF53383">
    <property type="entry name" value="PLP-dependent transferases"/>
    <property type="match status" value="1"/>
</dbReference>
<dbReference type="Proteomes" id="UP001259982">
    <property type="component" value="Unassembled WGS sequence"/>
</dbReference>
<comment type="similarity">
    <text evidence="2 6">Belongs to the class-III pyridoxal-phosphate-dependent aminotransferase family.</text>
</comment>
<dbReference type="Gene3D" id="3.90.1150.10">
    <property type="entry name" value="Aspartate Aminotransferase, domain 1"/>
    <property type="match status" value="1"/>
</dbReference>
<comment type="catalytic activity">
    <reaction evidence="7">
        <text>L-2,4-diaminobutanoate + 2-oxoglutarate = L-aspartate 4-semialdehyde + L-glutamate</text>
        <dbReference type="Rhea" id="RHEA:11160"/>
        <dbReference type="ChEBI" id="CHEBI:16810"/>
        <dbReference type="ChEBI" id="CHEBI:29985"/>
        <dbReference type="ChEBI" id="CHEBI:58761"/>
        <dbReference type="ChEBI" id="CHEBI:537519"/>
        <dbReference type="EC" id="2.6.1.76"/>
    </reaction>
</comment>
<dbReference type="NCBIfam" id="TIGR02407">
    <property type="entry name" value="ectoine_ectB"/>
    <property type="match status" value="1"/>
</dbReference>
<dbReference type="PIRSF" id="PIRSF000521">
    <property type="entry name" value="Transaminase_4ab_Lys_Orn"/>
    <property type="match status" value="1"/>
</dbReference>
<dbReference type="InterPro" id="IPR012773">
    <property type="entry name" value="Ectoine_EctB"/>
</dbReference>
<dbReference type="NCBIfam" id="NF006733">
    <property type="entry name" value="PRK09264.1"/>
    <property type="match status" value="1"/>
</dbReference>
<dbReference type="PANTHER" id="PTHR43552">
    <property type="entry name" value="DIAMINOBUTYRATE--2-OXOGLUTARATE AMINOTRANSFERASE"/>
    <property type="match status" value="1"/>
</dbReference>
<evidence type="ECO:0000256" key="2">
    <source>
        <dbReference type="ARBA" id="ARBA00008954"/>
    </source>
</evidence>
<organism evidence="8 9">
    <name type="scientific">Spectribacter acetivorans</name>
    <dbReference type="NCBI Taxonomy" id="3075603"/>
    <lineage>
        <taxon>Bacteria</taxon>
        <taxon>Pseudomonadati</taxon>
        <taxon>Pseudomonadota</taxon>
        <taxon>Gammaproteobacteria</taxon>
        <taxon>Salinisphaerales</taxon>
        <taxon>Salinisphaeraceae</taxon>
        <taxon>Spectribacter</taxon>
    </lineage>
</organism>
<gene>
    <name evidence="8" type="primary">ectB</name>
    <name evidence="8" type="ORF">RM531_05050</name>
</gene>
<keyword evidence="3 7" id="KW-0032">Aminotransferase</keyword>
<keyword evidence="5 6" id="KW-0663">Pyridoxal phosphate</keyword>
<keyword evidence="9" id="KW-1185">Reference proteome</keyword>
<comment type="caution">
    <text evidence="8">The sequence shown here is derived from an EMBL/GenBank/DDBJ whole genome shotgun (WGS) entry which is preliminary data.</text>
</comment>
<evidence type="ECO:0000256" key="3">
    <source>
        <dbReference type="ARBA" id="ARBA00022576"/>
    </source>
</evidence>
<dbReference type="EC" id="2.6.1.76" evidence="7"/>
<comment type="function">
    <text evidence="7">Catalyzes reversively the conversion of L-aspartate beta-semialdehyde (ASA) to L-2,4-diaminobutyrate (DABA) by transamination with L-glutamate.</text>
</comment>
<dbReference type="PROSITE" id="PS00600">
    <property type="entry name" value="AA_TRANSFER_CLASS_3"/>
    <property type="match status" value="1"/>
</dbReference>
<sequence>MEYINRLESEVRGYVRSFPTVFTTAKGELLDDAEGRQYIDFFSGAGALNYGHNDEVMKAALLEYIHSDAITHSLDMASQAKEDFIATFEEVVMKPRNMEYKLQFPGPTGTNAVEAALKLARKVKGRDRVLFFTNAYHGMTLGALAVTGNSSKRGGAGVPLNNSSPLPFCEYFGAGRDTADDLRMLLENSSSGFDKPAAIILETVQGEGGINVASNEWLQKIEALCHEHDMLLIVDDIQAGIGRTGPLFSFEPSGIKPDIITISKSLSGFGLPLALTMIRPDLDIWKPGEHNGTFRGNCHAFITSSAALNHYWRDDALEKSVLAKGERVQERLRAIVKARPGLDAEVRGRGLFIGMDCKTEGLADAIGEHCFQLGLIAETAGPDDNVLKVMPPLIISDDNLARGLDLLEQAVDAALQDHGLLQGVA</sequence>
<dbReference type="GO" id="GO:0045303">
    <property type="term" value="F:diaminobutyrate-2-oxoglutarate transaminase activity"/>
    <property type="evidence" value="ECO:0007669"/>
    <property type="project" value="UniProtKB-EC"/>
</dbReference>
<evidence type="ECO:0000256" key="7">
    <source>
        <dbReference type="RuleBase" id="RU365034"/>
    </source>
</evidence>
<comment type="cofactor">
    <cofactor evidence="1 7">
        <name>pyridoxal 5'-phosphate</name>
        <dbReference type="ChEBI" id="CHEBI:597326"/>
    </cofactor>
</comment>
<proteinExistence type="inferred from homology"/>
<dbReference type="Gene3D" id="3.40.640.10">
    <property type="entry name" value="Type I PLP-dependent aspartate aminotransferase-like (Major domain)"/>
    <property type="match status" value="1"/>
</dbReference>
<dbReference type="InterPro" id="IPR015422">
    <property type="entry name" value="PyrdxlP-dep_Trfase_small"/>
</dbReference>
<dbReference type="InterPro" id="IPR049704">
    <property type="entry name" value="Aminotrans_3_PPA_site"/>
</dbReference>
<dbReference type="NCBIfam" id="TIGR00709">
    <property type="entry name" value="dat"/>
    <property type="match status" value="1"/>
</dbReference>
<dbReference type="Pfam" id="PF00202">
    <property type="entry name" value="Aminotran_3"/>
    <property type="match status" value="1"/>
</dbReference>
<dbReference type="InterPro" id="IPR004637">
    <property type="entry name" value="Dat"/>
</dbReference>
<accession>A0ABU3B5X0</accession>
<dbReference type="InterPro" id="IPR005814">
    <property type="entry name" value="Aminotrans_3"/>
</dbReference>
<name>A0ABU3B5X0_9GAMM</name>
<evidence type="ECO:0000256" key="6">
    <source>
        <dbReference type="RuleBase" id="RU003560"/>
    </source>
</evidence>
<keyword evidence="4 7" id="KW-0808">Transferase</keyword>
<evidence type="ECO:0000256" key="4">
    <source>
        <dbReference type="ARBA" id="ARBA00022679"/>
    </source>
</evidence>
<reference evidence="8 9" key="1">
    <citation type="submission" date="2023-09" db="EMBL/GenBank/DDBJ databases">
        <authorList>
            <person name="Rey-Velasco X."/>
        </authorList>
    </citation>
    <scope>NUCLEOTIDE SEQUENCE [LARGE SCALE GENOMIC DNA]</scope>
    <source>
        <strain evidence="8 9">P385</strain>
    </source>
</reference>